<dbReference type="EMBL" id="LELG01000407">
    <property type="protein sequence ID" value="KMQ77019.1"/>
    <property type="molecule type" value="Genomic_DNA"/>
</dbReference>
<name>A0ABR5HJW0_9BURK</name>
<feature type="compositionally biased region" description="Acidic residues" evidence="1">
    <location>
        <begin position="1"/>
        <end position="10"/>
    </location>
</feature>
<accession>A0ABR5HJW0</accession>
<evidence type="ECO:0000313" key="2">
    <source>
        <dbReference type="EMBL" id="KMQ77019.1"/>
    </source>
</evidence>
<dbReference type="Proteomes" id="UP000242951">
    <property type="component" value="Unassembled WGS sequence"/>
</dbReference>
<feature type="region of interest" description="Disordered" evidence="1">
    <location>
        <begin position="1"/>
        <end position="21"/>
    </location>
</feature>
<organism evidence="2 3">
    <name type="scientific">Candidatus Burkholderia pumila</name>
    <dbReference type="NCBI Taxonomy" id="1090375"/>
    <lineage>
        <taxon>Bacteria</taxon>
        <taxon>Pseudomonadati</taxon>
        <taxon>Pseudomonadota</taxon>
        <taxon>Betaproteobacteria</taxon>
        <taxon>Burkholderiales</taxon>
        <taxon>Burkholderiaceae</taxon>
        <taxon>Burkholderia</taxon>
    </lineage>
</organism>
<gene>
    <name evidence="2" type="ORF">BPMI_03628</name>
</gene>
<proteinExistence type="predicted"/>
<sequence>MDVPSTDDIEGQASSPNNNAANQTYEATLACIMDFMERQESHRVLQDERIDRMSREGGGHRKVETITDDKALERFLKFHPTRFGGKGDEQEAEKWLEAINDIYGTLQYTDAQQVRFAAFQLEGLAKSWWRMVE</sequence>
<evidence type="ECO:0000256" key="1">
    <source>
        <dbReference type="SAM" id="MobiDB-lite"/>
    </source>
</evidence>
<keyword evidence="3" id="KW-1185">Reference proteome</keyword>
<protein>
    <submittedName>
        <fullName evidence="2">Uncharacterized protein</fullName>
    </submittedName>
</protein>
<comment type="caution">
    <text evidence="2">The sequence shown here is derived from an EMBL/GenBank/DDBJ whole genome shotgun (WGS) entry which is preliminary data.</text>
</comment>
<reference evidence="2 3" key="1">
    <citation type="submission" date="2015-06" db="EMBL/GenBank/DDBJ databases">
        <title>Comparative genomics of Burkholderia leaf nodule symbionts.</title>
        <authorList>
            <person name="Carlier A."/>
            <person name="Eberl L."/>
            <person name="Pinto-Carbo M."/>
        </authorList>
    </citation>
    <scope>NUCLEOTIDE SEQUENCE [LARGE SCALE GENOMIC DNA]</scope>
    <source>
        <strain evidence="2 3">UZHbot3</strain>
    </source>
</reference>
<evidence type="ECO:0000313" key="3">
    <source>
        <dbReference type="Proteomes" id="UP000242951"/>
    </source>
</evidence>